<evidence type="ECO:0000313" key="1">
    <source>
        <dbReference type="EMBL" id="STP05432.1"/>
    </source>
</evidence>
<dbReference type="RefSeq" id="WP_115180252.1">
    <property type="nucleotide sequence ID" value="NZ_UGHY01000002.1"/>
</dbReference>
<accession>A0A377JI33</accession>
<proteinExistence type="predicted"/>
<evidence type="ECO:0000313" key="2">
    <source>
        <dbReference type="Proteomes" id="UP000254186"/>
    </source>
</evidence>
<dbReference type="EMBL" id="UGHY01000002">
    <property type="protein sequence ID" value="STP05432.1"/>
    <property type="molecule type" value="Genomic_DNA"/>
</dbReference>
<gene>
    <name evidence="1" type="ORF">NCTC10672_01396</name>
</gene>
<dbReference type="Proteomes" id="UP000254186">
    <property type="component" value="Unassembled WGS sequence"/>
</dbReference>
<sequence>MSLMLVDMERFVVECEVTLDSTPEDAPSIPMDELIKPFSKILPNEVYLRQHGTVSFNIVKTELIDDKFLVILVQFSNGKASDPSFSHLHTGVTRIVKKNANEGIAVTAHIVIDVEPYEPSLKTQYRAVLEEVPGLTKSTIAEILTHFTKKHTKFSFLRKLENNAEIDCRPIFNIDFFASSSFEESFKKGYLCDISAIRTERLSGLDEEGTTVIKEERLVIKRKNKSVGKTALDAITKVANFAKEKGFSRLKITKSENDRVSSTYYNIPSENTSISSYEDAFDDVAKAQFASREKVQLSDPINSCQNNIHQELVNKMINILKKDIRR</sequence>
<dbReference type="AlphaFoldDB" id="A0A377JI33"/>
<name>A0A377JI33_HAEPA</name>
<protein>
    <submittedName>
        <fullName evidence="1">Uncharacterized protein</fullName>
    </submittedName>
</protein>
<organism evidence="1 2">
    <name type="scientific">Haemophilus parainfluenzae</name>
    <dbReference type="NCBI Taxonomy" id="729"/>
    <lineage>
        <taxon>Bacteria</taxon>
        <taxon>Pseudomonadati</taxon>
        <taxon>Pseudomonadota</taxon>
        <taxon>Gammaproteobacteria</taxon>
        <taxon>Pasteurellales</taxon>
        <taxon>Pasteurellaceae</taxon>
        <taxon>Haemophilus</taxon>
    </lineage>
</organism>
<reference evidence="1 2" key="1">
    <citation type="submission" date="2018-06" db="EMBL/GenBank/DDBJ databases">
        <authorList>
            <consortium name="Pathogen Informatics"/>
            <person name="Doyle S."/>
        </authorList>
    </citation>
    <scope>NUCLEOTIDE SEQUENCE [LARGE SCALE GENOMIC DNA]</scope>
    <source>
        <strain evidence="1 2">NCTC10672</strain>
    </source>
</reference>